<feature type="transmembrane region" description="Helical" evidence="11">
    <location>
        <begin position="509"/>
        <end position="529"/>
    </location>
</feature>
<dbReference type="Ensembl" id="ENSORLT00020009247.1">
    <property type="protein sequence ID" value="ENSORLP00020003670.1"/>
    <property type="gene ID" value="ENSORLG00020004462.1"/>
</dbReference>
<evidence type="ECO:0000256" key="1">
    <source>
        <dbReference type="ARBA" id="ARBA00004554"/>
    </source>
</evidence>
<reference evidence="13 14" key="2">
    <citation type="submission" date="2017-04" db="EMBL/GenBank/DDBJ databases">
        <title>CpG methylation of centromeres and impact of large insertions on vertebrate speciation.</title>
        <authorList>
            <person name="Ichikawa K."/>
            <person name="Yoshimura J."/>
            <person name="Morishita S."/>
        </authorList>
    </citation>
    <scope>NUCLEOTIDE SEQUENCE</scope>
    <source>
        <strain evidence="13 14">HNI</strain>
    </source>
</reference>
<evidence type="ECO:0000256" key="8">
    <source>
        <dbReference type="ARBA" id="ARBA00023004"/>
    </source>
</evidence>
<feature type="transmembrane region" description="Helical" evidence="11">
    <location>
        <begin position="338"/>
        <end position="359"/>
    </location>
</feature>
<evidence type="ECO:0000313" key="13">
    <source>
        <dbReference type="Ensembl" id="ENSORLP00020003670.1"/>
    </source>
</evidence>
<evidence type="ECO:0000256" key="9">
    <source>
        <dbReference type="ARBA" id="ARBA00023065"/>
    </source>
</evidence>
<reference key="1">
    <citation type="journal article" date="2007" name="Nature">
        <title>The medaka draft genome and insights into vertebrate genome evolution.</title>
        <authorList>
            <person name="Kasahara M."/>
            <person name="Naruse K."/>
            <person name="Sasaki S."/>
            <person name="Nakatani Y."/>
            <person name="Qu W."/>
            <person name="Ahsan B."/>
            <person name="Yamada T."/>
            <person name="Nagayasu Y."/>
            <person name="Doi K."/>
            <person name="Kasai Y."/>
            <person name="Jindo T."/>
            <person name="Kobayashi D."/>
            <person name="Shimada A."/>
            <person name="Toyoda A."/>
            <person name="Kuroki Y."/>
            <person name="Fujiyama A."/>
            <person name="Sasaki T."/>
            <person name="Shimizu A."/>
            <person name="Asakawa S."/>
            <person name="Shimizu N."/>
            <person name="Hashimoto S."/>
            <person name="Yang J."/>
            <person name="Lee Y."/>
            <person name="Matsushima K."/>
            <person name="Sugano S."/>
            <person name="Sakaizumi M."/>
            <person name="Narita T."/>
            <person name="Ohishi K."/>
            <person name="Haga S."/>
            <person name="Ohta F."/>
            <person name="Nomoto H."/>
            <person name="Nogata K."/>
            <person name="Morishita T."/>
            <person name="Endo T."/>
            <person name="Shin-I T."/>
            <person name="Takeda H."/>
            <person name="Morishita S."/>
            <person name="Kohara Y."/>
        </authorList>
    </citation>
    <scope>NUCLEOTIDE SEQUENCE [LARGE SCALE GENOMIC DNA]</scope>
    <source>
        <strain>Hd-rR</strain>
    </source>
</reference>
<evidence type="ECO:0000256" key="7">
    <source>
        <dbReference type="ARBA" id="ARBA00022989"/>
    </source>
</evidence>
<comment type="function">
    <text evidence="11">May be involved in iron transport and iron homeostasis.</text>
</comment>
<comment type="caution">
    <text evidence="11">Lacks conserved residue(s) required for the propagation of feature annotation.</text>
</comment>
<dbReference type="GO" id="GO:0046872">
    <property type="term" value="F:metal ion binding"/>
    <property type="evidence" value="ECO:0007669"/>
    <property type="project" value="UniProtKB-KW"/>
</dbReference>
<feature type="transmembrane region" description="Helical" evidence="11">
    <location>
        <begin position="371"/>
        <end position="390"/>
    </location>
</feature>
<comment type="subcellular location">
    <subcellularLocation>
        <location evidence="1">Basolateral cell membrane</location>
        <topology evidence="1">Multi-pass membrane protein</topology>
    </subcellularLocation>
    <subcellularLocation>
        <location evidence="11">Membrane</location>
        <topology evidence="11">Multi-pass membrane protein</topology>
    </subcellularLocation>
</comment>
<evidence type="ECO:0000256" key="11">
    <source>
        <dbReference type="RuleBase" id="RU365065"/>
    </source>
</evidence>
<feature type="transmembrane region" description="Helical" evidence="11">
    <location>
        <begin position="92"/>
        <end position="111"/>
    </location>
</feature>
<dbReference type="PANTHER" id="PTHR11660">
    <property type="entry name" value="SOLUTE CARRIER FAMILY 40 MEMBER"/>
    <property type="match status" value="1"/>
</dbReference>
<protein>
    <recommendedName>
        <fullName evidence="11">Solute carrier family 40 member</fullName>
    </recommendedName>
</protein>
<evidence type="ECO:0000256" key="10">
    <source>
        <dbReference type="ARBA" id="ARBA00023136"/>
    </source>
</evidence>
<dbReference type="InterPro" id="IPR009716">
    <property type="entry name" value="Ferroportin-1"/>
</dbReference>
<evidence type="ECO:0000256" key="3">
    <source>
        <dbReference type="ARBA" id="ARBA00022448"/>
    </source>
</evidence>
<keyword evidence="9 11" id="KW-0406">Ion transport</keyword>
<evidence type="ECO:0000256" key="4">
    <source>
        <dbReference type="ARBA" id="ARBA00022475"/>
    </source>
</evidence>
<evidence type="ECO:0000256" key="2">
    <source>
        <dbReference type="ARBA" id="ARBA00006279"/>
    </source>
</evidence>
<name>A0A3P9K5J6_ORYLA</name>
<feature type="transmembrane region" description="Helical" evidence="11">
    <location>
        <begin position="17"/>
        <end position="35"/>
    </location>
</feature>
<dbReference type="Proteomes" id="UP000265180">
    <property type="component" value="Chromosome 21"/>
</dbReference>
<keyword evidence="6" id="KW-0479">Metal-binding</keyword>
<evidence type="ECO:0000256" key="5">
    <source>
        <dbReference type="ARBA" id="ARBA00022692"/>
    </source>
</evidence>
<feature type="transmembrane region" description="Helical" evidence="11">
    <location>
        <begin position="439"/>
        <end position="459"/>
    </location>
</feature>
<accession>A0A3P9K5J6</accession>
<sequence length="562" mass="61451">MDNSGHKKTRCESIRDFFTSAKFLIYMGHALSTWGDRMWNFAVSVFLVELYGNSLLLTAVYGLVVAGSVLLLGAIIGDWVDKNPRLKVAQTSLLVQNSCVILCGVLLMLVFQFKEQLVELYNGWILTVCYILVITIANIANLASTATAITIQRDWVVVVAGQDSSRLADMNATVRIIDQLTNILAPMLVGQIMTFGSHFVGCGFISGWNLCSMCVEYALLWKVYQKTPALAEKAGQKEQELKQLGPSRDVENGQSPEESSQPLMNETAVVTSPDSPKKEGCCYQVAEPMRTFKAGWVAYYNQNIFLAGMSLAFLYMTVLGFDCITTGYAYTQGLSGSVLSLLMGASAISGICGTVAFTWIRKKCGLIRTGFISGVAQLSCLMLCIASVFAPGSVFDLSISPFQDLYTHLMGEQSLPEADHSLISLNVTTVAPAEEMPPLQSYMSVSLLFAGVIAARVGLWSFDLTVTQLIQENVIESERGVINGVQNSMNYLLDLLHFVMVILAPNPEAFGLLVIISVSFVALGHLMYFRFAFKSLGSRLFLCCSPEQKVEMVDSLSLPTTV</sequence>
<dbReference type="InterPro" id="IPR036259">
    <property type="entry name" value="MFS_trans_sf"/>
</dbReference>
<comment type="similarity">
    <text evidence="2 11">Belongs to the ferroportin (FP) (TC 2.A.100) family. SLC40A subfamily.</text>
</comment>
<evidence type="ECO:0000256" key="6">
    <source>
        <dbReference type="ARBA" id="ARBA00022723"/>
    </source>
</evidence>
<organism evidence="13 14">
    <name type="scientific">Oryzias latipes</name>
    <name type="common">Japanese rice fish</name>
    <name type="synonym">Japanese killifish</name>
    <dbReference type="NCBI Taxonomy" id="8090"/>
    <lineage>
        <taxon>Eukaryota</taxon>
        <taxon>Metazoa</taxon>
        <taxon>Chordata</taxon>
        <taxon>Craniata</taxon>
        <taxon>Vertebrata</taxon>
        <taxon>Euteleostomi</taxon>
        <taxon>Actinopterygii</taxon>
        <taxon>Neopterygii</taxon>
        <taxon>Teleostei</taxon>
        <taxon>Neoteleostei</taxon>
        <taxon>Acanthomorphata</taxon>
        <taxon>Ovalentaria</taxon>
        <taxon>Atherinomorphae</taxon>
        <taxon>Beloniformes</taxon>
        <taxon>Adrianichthyidae</taxon>
        <taxon>Oryziinae</taxon>
        <taxon>Oryzias</taxon>
    </lineage>
</organism>
<dbReference type="PANTHER" id="PTHR11660:SF47">
    <property type="entry name" value="SOLUTE CARRIER FAMILY 40 MEMBER 1"/>
    <property type="match status" value="1"/>
</dbReference>
<dbReference type="SUPFAM" id="SSF103473">
    <property type="entry name" value="MFS general substrate transporter"/>
    <property type="match status" value="1"/>
</dbReference>
<dbReference type="CDD" id="cd17480">
    <property type="entry name" value="MFS_SLC40A1_like"/>
    <property type="match status" value="1"/>
</dbReference>
<feature type="transmembrane region" description="Helical" evidence="11">
    <location>
        <begin position="55"/>
        <end position="80"/>
    </location>
</feature>
<keyword evidence="4" id="KW-1003">Cell membrane</keyword>
<feature type="transmembrane region" description="Helical" evidence="11">
    <location>
        <begin position="297"/>
        <end position="318"/>
    </location>
</feature>
<keyword evidence="8" id="KW-0408">Iron</keyword>
<evidence type="ECO:0000256" key="12">
    <source>
        <dbReference type="SAM" id="MobiDB-lite"/>
    </source>
</evidence>
<dbReference type="GO" id="GO:0005381">
    <property type="term" value="F:iron ion transmembrane transporter activity"/>
    <property type="evidence" value="ECO:0007669"/>
    <property type="project" value="UniProtKB-UniRule"/>
</dbReference>
<reference evidence="13" key="3">
    <citation type="submission" date="2025-08" db="UniProtKB">
        <authorList>
            <consortium name="Ensembl"/>
        </authorList>
    </citation>
    <scope>IDENTIFICATION</scope>
    <source>
        <strain evidence="13">HNI</strain>
    </source>
</reference>
<reference evidence="13" key="4">
    <citation type="submission" date="2025-09" db="UniProtKB">
        <authorList>
            <consortium name="Ensembl"/>
        </authorList>
    </citation>
    <scope>IDENTIFICATION</scope>
    <source>
        <strain evidence="13">HNI</strain>
    </source>
</reference>
<dbReference type="GO" id="GO:0016323">
    <property type="term" value="C:basolateral plasma membrane"/>
    <property type="evidence" value="ECO:0007669"/>
    <property type="project" value="UniProtKB-SubCell"/>
</dbReference>
<dbReference type="Gene3D" id="1.20.1250.20">
    <property type="entry name" value="MFS general substrate transporter like domains"/>
    <property type="match status" value="1"/>
</dbReference>
<keyword evidence="5 11" id="KW-0812">Transmembrane</keyword>
<feature type="region of interest" description="Disordered" evidence="12">
    <location>
        <begin position="237"/>
        <end position="276"/>
    </location>
</feature>
<feature type="compositionally biased region" description="Polar residues" evidence="12">
    <location>
        <begin position="252"/>
        <end position="274"/>
    </location>
</feature>
<evidence type="ECO:0000313" key="14">
    <source>
        <dbReference type="Proteomes" id="UP000265180"/>
    </source>
</evidence>
<dbReference type="Pfam" id="PF06963">
    <property type="entry name" value="FPN1"/>
    <property type="match status" value="1"/>
</dbReference>
<proteinExistence type="inferred from homology"/>
<feature type="transmembrane region" description="Helical" evidence="11">
    <location>
        <begin position="123"/>
        <end position="143"/>
    </location>
</feature>
<keyword evidence="3 11" id="KW-0813">Transport</keyword>
<dbReference type="AlphaFoldDB" id="A0A3P9K5J6"/>
<keyword evidence="7 11" id="KW-1133">Transmembrane helix</keyword>
<keyword evidence="10 11" id="KW-0472">Membrane</keyword>